<dbReference type="PANTHER" id="PTHR30614">
    <property type="entry name" value="MEMBRANE COMPONENT OF AMINO ACID ABC TRANSPORTER"/>
    <property type="match status" value="1"/>
</dbReference>
<protein>
    <submittedName>
        <fullName evidence="11">Glutamate transport system permease protein</fullName>
    </submittedName>
</protein>
<dbReference type="Pfam" id="PF00528">
    <property type="entry name" value="BPD_transp_1"/>
    <property type="match status" value="1"/>
</dbReference>
<evidence type="ECO:0000256" key="4">
    <source>
        <dbReference type="ARBA" id="ARBA00022475"/>
    </source>
</evidence>
<keyword evidence="4" id="KW-1003">Cell membrane</keyword>
<feature type="transmembrane region" description="Helical" evidence="9">
    <location>
        <begin position="145"/>
        <end position="169"/>
    </location>
</feature>
<sequence length="215" mass="22311">MSAVINNLPVLLAGFGTSLALILVSAAIALLLGVALAGMRVSPVPLLQTAATCYVECLRTVPTAVIFFFALFGLPQMGVRIGFFPAAVAALSVYYAAFFCEAVRSGINSVPTGQAEAARSIGLEFRGALRFVVLPQALRSVIPPLLNVFVALTKSSAIASAFGVAELLASTTALVTIESDAVIPILLACSAFYLVITIPAGLLAERLEKKVAVAR</sequence>
<keyword evidence="6" id="KW-0029">Amino-acid transport</keyword>
<proteinExistence type="inferred from homology"/>
<keyword evidence="7 9" id="KW-1133">Transmembrane helix</keyword>
<keyword evidence="12" id="KW-1185">Reference proteome</keyword>
<evidence type="ECO:0000256" key="6">
    <source>
        <dbReference type="ARBA" id="ARBA00022970"/>
    </source>
</evidence>
<evidence type="ECO:0000256" key="9">
    <source>
        <dbReference type="RuleBase" id="RU363032"/>
    </source>
</evidence>
<dbReference type="Gene3D" id="1.10.3720.10">
    <property type="entry name" value="MetI-like"/>
    <property type="match status" value="1"/>
</dbReference>
<dbReference type="InterPro" id="IPR010065">
    <property type="entry name" value="AA_ABC_transptr_permease_3TM"/>
</dbReference>
<dbReference type="CDD" id="cd06261">
    <property type="entry name" value="TM_PBP2"/>
    <property type="match status" value="1"/>
</dbReference>
<gene>
    <name evidence="11" type="ORF">BJ969_003569</name>
</gene>
<evidence type="ECO:0000259" key="10">
    <source>
        <dbReference type="PROSITE" id="PS50928"/>
    </source>
</evidence>
<feature type="domain" description="ABC transmembrane type-1" evidence="10">
    <location>
        <begin position="15"/>
        <end position="204"/>
    </location>
</feature>
<comment type="subcellular location">
    <subcellularLocation>
        <location evidence="1 9">Cell membrane</location>
        <topology evidence="1 9">Multi-pass membrane protein</topology>
    </subcellularLocation>
</comment>
<dbReference type="InterPro" id="IPR043429">
    <property type="entry name" value="ArtM/GltK/GlnP/TcyL/YhdX-like"/>
</dbReference>
<name>A0A840NHH0_9PSEU</name>
<evidence type="ECO:0000313" key="12">
    <source>
        <dbReference type="Proteomes" id="UP000580474"/>
    </source>
</evidence>
<accession>A0A840NHH0</accession>
<feature type="transmembrane region" description="Helical" evidence="9">
    <location>
        <begin position="81"/>
        <end position="100"/>
    </location>
</feature>
<comment type="caution">
    <text evidence="11">The sequence shown here is derived from an EMBL/GenBank/DDBJ whole genome shotgun (WGS) entry which is preliminary data.</text>
</comment>
<dbReference type="NCBIfam" id="TIGR01726">
    <property type="entry name" value="HEQRo_perm_3TM"/>
    <property type="match status" value="1"/>
</dbReference>
<evidence type="ECO:0000256" key="2">
    <source>
        <dbReference type="ARBA" id="ARBA00010072"/>
    </source>
</evidence>
<evidence type="ECO:0000256" key="7">
    <source>
        <dbReference type="ARBA" id="ARBA00022989"/>
    </source>
</evidence>
<feature type="transmembrane region" description="Helical" evidence="9">
    <location>
        <begin position="181"/>
        <end position="204"/>
    </location>
</feature>
<dbReference type="InterPro" id="IPR035906">
    <property type="entry name" value="MetI-like_sf"/>
</dbReference>
<dbReference type="GO" id="GO:0022857">
    <property type="term" value="F:transmembrane transporter activity"/>
    <property type="evidence" value="ECO:0007669"/>
    <property type="project" value="InterPro"/>
</dbReference>
<keyword evidence="8 9" id="KW-0472">Membrane</keyword>
<evidence type="ECO:0000256" key="1">
    <source>
        <dbReference type="ARBA" id="ARBA00004651"/>
    </source>
</evidence>
<comment type="similarity">
    <text evidence="2">Belongs to the binding-protein-dependent transport system permease family. HisMQ subfamily.</text>
</comment>
<evidence type="ECO:0000256" key="5">
    <source>
        <dbReference type="ARBA" id="ARBA00022692"/>
    </source>
</evidence>
<feature type="transmembrane region" description="Helical" evidence="9">
    <location>
        <begin position="12"/>
        <end position="36"/>
    </location>
</feature>
<dbReference type="PROSITE" id="PS50928">
    <property type="entry name" value="ABC_TM1"/>
    <property type="match status" value="1"/>
</dbReference>
<keyword evidence="5 9" id="KW-0812">Transmembrane</keyword>
<dbReference type="RefSeq" id="WP_184480054.1">
    <property type="nucleotide sequence ID" value="NZ_JACHIV010000001.1"/>
</dbReference>
<organism evidence="11 12">
    <name type="scientific">Saccharopolyspora gloriosae</name>
    <dbReference type="NCBI Taxonomy" id="455344"/>
    <lineage>
        <taxon>Bacteria</taxon>
        <taxon>Bacillati</taxon>
        <taxon>Actinomycetota</taxon>
        <taxon>Actinomycetes</taxon>
        <taxon>Pseudonocardiales</taxon>
        <taxon>Pseudonocardiaceae</taxon>
        <taxon>Saccharopolyspora</taxon>
    </lineage>
</organism>
<evidence type="ECO:0000256" key="8">
    <source>
        <dbReference type="ARBA" id="ARBA00023136"/>
    </source>
</evidence>
<dbReference type="Proteomes" id="UP000580474">
    <property type="component" value="Unassembled WGS sequence"/>
</dbReference>
<evidence type="ECO:0000313" key="11">
    <source>
        <dbReference type="EMBL" id="MBB5070481.1"/>
    </source>
</evidence>
<dbReference type="GO" id="GO:0043190">
    <property type="term" value="C:ATP-binding cassette (ABC) transporter complex"/>
    <property type="evidence" value="ECO:0007669"/>
    <property type="project" value="InterPro"/>
</dbReference>
<keyword evidence="3 9" id="KW-0813">Transport</keyword>
<dbReference type="SUPFAM" id="SSF161098">
    <property type="entry name" value="MetI-like"/>
    <property type="match status" value="1"/>
</dbReference>
<dbReference type="GO" id="GO:0006865">
    <property type="term" value="P:amino acid transport"/>
    <property type="evidence" value="ECO:0007669"/>
    <property type="project" value="UniProtKB-KW"/>
</dbReference>
<dbReference type="AlphaFoldDB" id="A0A840NHH0"/>
<evidence type="ECO:0000256" key="3">
    <source>
        <dbReference type="ARBA" id="ARBA00022448"/>
    </source>
</evidence>
<dbReference type="InterPro" id="IPR000515">
    <property type="entry name" value="MetI-like"/>
</dbReference>
<feature type="transmembrane region" description="Helical" evidence="9">
    <location>
        <begin position="57"/>
        <end position="75"/>
    </location>
</feature>
<dbReference type="PANTHER" id="PTHR30614:SF37">
    <property type="entry name" value="AMINO-ACID ABC TRANSPORTER PERMEASE PROTEIN YHDX-RELATED"/>
    <property type="match status" value="1"/>
</dbReference>
<reference evidence="11 12" key="1">
    <citation type="submission" date="2020-08" db="EMBL/GenBank/DDBJ databases">
        <title>Sequencing the genomes of 1000 actinobacteria strains.</title>
        <authorList>
            <person name="Klenk H.-P."/>
        </authorList>
    </citation>
    <scope>NUCLEOTIDE SEQUENCE [LARGE SCALE GENOMIC DNA]</scope>
    <source>
        <strain evidence="11 12">DSM 45582</strain>
    </source>
</reference>
<dbReference type="EMBL" id="JACHIV010000001">
    <property type="protein sequence ID" value="MBB5070481.1"/>
    <property type="molecule type" value="Genomic_DNA"/>
</dbReference>